<name>A0ACC3BU45_PYRYE</name>
<evidence type="ECO:0000313" key="1">
    <source>
        <dbReference type="EMBL" id="KAK1861382.1"/>
    </source>
</evidence>
<organism evidence="1 2">
    <name type="scientific">Pyropia yezoensis</name>
    <name type="common">Susabi-nori</name>
    <name type="synonym">Porphyra yezoensis</name>
    <dbReference type="NCBI Taxonomy" id="2788"/>
    <lineage>
        <taxon>Eukaryota</taxon>
        <taxon>Rhodophyta</taxon>
        <taxon>Bangiophyceae</taxon>
        <taxon>Bangiales</taxon>
        <taxon>Bangiaceae</taxon>
        <taxon>Pyropia</taxon>
    </lineage>
</organism>
<dbReference type="EMBL" id="CM020618">
    <property type="protein sequence ID" value="KAK1861382.1"/>
    <property type="molecule type" value="Genomic_DNA"/>
</dbReference>
<reference evidence="1" key="1">
    <citation type="submission" date="2019-11" db="EMBL/GenBank/DDBJ databases">
        <title>Nori genome reveals adaptations in red seaweeds to the harsh intertidal environment.</title>
        <authorList>
            <person name="Wang D."/>
            <person name="Mao Y."/>
        </authorList>
    </citation>
    <scope>NUCLEOTIDE SEQUENCE</scope>
    <source>
        <tissue evidence="1">Gametophyte</tissue>
    </source>
</reference>
<comment type="caution">
    <text evidence="1">The sequence shown here is derived from an EMBL/GenBank/DDBJ whole genome shotgun (WGS) entry which is preliminary data.</text>
</comment>
<sequence length="363" mass="38307">MADYGGGEYAMMADAAGDGLPPVSPSPPASPSPAGALDSRLSLVRRVPAVLSGVLTLRRGRLGRSVAGCWAEVRSGVLLVYGNRGQAAAGATPPALMLPLDGEAVVQKFDAYHSDGSLRHAVDERLVAELATGGSPYVLALRHAFQTPSALYLVSEWCGGGDLRSALRRRPGGTLSRSEAVRLLSQLVVAVGVLHRLGVVHRDIKAENVFLASAPPVAADGGPDLSAAVIRLGDMGLAKKLPAGRHGRTRSFCGTDEYMAPEVVLGRPYGTAVDWWSLGVLAARLLTGRLPYTGPPGGRPATNHRLFESIVTEEPNLPAGLDAHVEALLRGLLHQDESHRWGEARYNAIATPAWEHPPPKRPS</sequence>
<protein>
    <submittedName>
        <fullName evidence="1">Uncharacterized protein</fullName>
    </submittedName>
</protein>
<proteinExistence type="predicted"/>
<dbReference type="Proteomes" id="UP000798662">
    <property type="component" value="Chromosome 1"/>
</dbReference>
<gene>
    <name evidence="1" type="ORF">I4F81_003966</name>
</gene>
<evidence type="ECO:0000313" key="2">
    <source>
        <dbReference type="Proteomes" id="UP000798662"/>
    </source>
</evidence>
<keyword evidence="2" id="KW-1185">Reference proteome</keyword>
<accession>A0ACC3BU45</accession>